<dbReference type="OrthoDB" id="9775607at2"/>
<evidence type="ECO:0000313" key="3">
    <source>
        <dbReference type="Proteomes" id="UP000185669"/>
    </source>
</evidence>
<dbReference type="InterPro" id="IPR050378">
    <property type="entry name" value="Metallo-dep_Hydrolases_sf"/>
</dbReference>
<dbReference type="AlphaFoldDB" id="A0A1N6S2S1"/>
<dbReference type="EMBL" id="FTNC01000003">
    <property type="protein sequence ID" value="SIQ35423.1"/>
    <property type="molecule type" value="Genomic_DNA"/>
</dbReference>
<accession>A0A1N6S2S1</accession>
<dbReference type="CDD" id="cd01297">
    <property type="entry name" value="D-aminoacylase"/>
    <property type="match status" value="1"/>
</dbReference>
<protein>
    <submittedName>
        <fullName evidence="2">N-acyl-D-amino-acid deacylase</fullName>
    </submittedName>
</protein>
<evidence type="ECO:0000313" key="2">
    <source>
        <dbReference type="EMBL" id="SIQ35423.1"/>
    </source>
</evidence>
<organism evidence="2 3">
    <name type="scientific">Halanaerobium kushneri</name>
    <dbReference type="NCBI Taxonomy" id="56779"/>
    <lineage>
        <taxon>Bacteria</taxon>
        <taxon>Bacillati</taxon>
        <taxon>Bacillota</taxon>
        <taxon>Clostridia</taxon>
        <taxon>Halanaerobiales</taxon>
        <taxon>Halanaerobiaceae</taxon>
        <taxon>Halanaerobium</taxon>
    </lineage>
</organism>
<dbReference type="SUPFAM" id="SSF51338">
    <property type="entry name" value="Composite domain of metallo-dependent hydrolases"/>
    <property type="match status" value="1"/>
</dbReference>
<evidence type="ECO:0000259" key="1">
    <source>
        <dbReference type="Pfam" id="PF07969"/>
    </source>
</evidence>
<dbReference type="Gene3D" id="3.20.20.140">
    <property type="entry name" value="Metal-dependent hydrolases"/>
    <property type="match status" value="1"/>
</dbReference>
<dbReference type="Gene3D" id="2.30.40.10">
    <property type="entry name" value="Urease, subunit C, domain 1"/>
    <property type="match status" value="1"/>
</dbReference>
<dbReference type="GO" id="GO:0016812">
    <property type="term" value="F:hydrolase activity, acting on carbon-nitrogen (but not peptide) bonds, in cyclic amides"/>
    <property type="evidence" value="ECO:0007669"/>
    <property type="project" value="TreeGrafter"/>
</dbReference>
<keyword evidence="3" id="KW-1185">Reference proteome</keyword>
<proteinExistence type="predicted"/>
<reference evidence="3" key="1">
    <citation type="submission" date="2017-01" db="EMBL/GenBank/DDBJ databases">
        <authorList>
            <person name="Varghese N."/>
            <person name="Submissions S."/>
        </authorList>
    </citation>
    <scope>NUCLEOTIDE SEQUENCE [LARGE SCALE GENOMIC DNA]</scope>
    <source>
        <strain evidence="3">ATCC 700103</strain>
    </source>
</reference>
<gene>
    <name evidence="2" type="ORF">SAMN05421834_103169</name>
</gene>
<dbReference type="Gene3D" id="3.30.1490.130">
    <property type="entry name" value="D-aminoacylase. Domain 3"/>
    <property type="match status" value="1"/>
</dbReference>
<dbReference type="PANTHER" id="PTHR11647:SF1">
    <property type="entry name" value="COLLAPSIN RESPONSE MEDIATOR PROTEIN"/>
    <property type="match status" value="1"/>
</dbReference>
<dbReference type="PANTHER" id="PTHR11647">
    <property type="entry name" value="HYDRANTOINASE/DIHYDROPYRIMIDINASE FAMILY MEMBER"/>
    <property type="match status" value="1"/>
</dbReference>
<dbReference type="STRING" id="56779.SAMN05421834_103169"/>
<name>A0A1N6S2S1_9FIRM</name>
<dbReference type="GO" id="GO:0016811">
    <property type="term" value="F:hydrolase activity, acting on carbon-nitrogen (but not peptide) bonds, in linear amides"/>
    <property type="evidence" value="ECO:0007669"/>
    <property type="project" value="InterPro"/>
</dbReference>
<dbReference type="Pfam" id="PF07969">
    <property type="entry name" value="Amidohydro_3"/>
    <property type="match status" value="1"/>
</dbReference>
<dbReference type="InterPro" id="IPR011059">
    <property type="entry name" value="Metal-dep_hydrolase_composite"/>
</dbReference>
<dbReference type="GO" id="GO:0005829">
    <property type="term" value="C:cytosol"/>
    <property type="evidence" value="ECO:0007669"/>
    <property type="project" value="TreeGrafter"/>
</dbReference>
<dbReference type="InterPro" id="IPR023100">
    <property type="entry name" value="D-aminoacylase_insert_dom_sf"/>
</dbReference>
<dbReference type="InterPro" id="IPR032466">
    <property type="entry name" value="Metal_Hydrolase"/>
</dbReference>
<feature type="domain" description="Amidohydrolase 3" evidence="1">
    <location>
        <begin position="51"/>
        <end position="514"/>
    </location>
</feature>
<sequence length="531" mass="58552">MKVDLLIKNAKIIDGTSNPWYYGGVVIKGDKILEVFKDNALIKAKNYQALKIIDAQNKFLTPSFIDVHSHSDFVFFLDSNAQSKLRQGVTTEVIGNCGISGAPYNELSADQVKSFSYGYQPGWENVEEFAAALSEVEKTVNLTPLLGHGTLRSYVMGMENREATAAELEKMKEILARALKLGYRGMSTGLYFSPGNFAPQAELIALAEVVSSKNGVLTSHIRDEGVKSIGFIRAVKEIISIGEKSGVSLEISHLKAFGPDVWGRSKQVLDLIEKARTRGVEITADQYPYLATGGLMASDVLPNEFLSNKSNQKAMEELKDKKVQAELRDIVKLNIKRRGGAENQIIANYPADHSLEGMTLKQISDRQGLEPVDMLFNMLTEYLAGDWISRALSEDDVVNFMQYYALMISSDGVSLSNSGILGSGNPHPRNYGSYTEVLSKYVRDKKVLNLEEAVRKMTSLPAQKFNLKNRGLIAQNKVADLVIFDLDQIKSPTFSEPDIYPDGISAVIVNGKTAVLNGNYQQLRAGKLILS</sequence>
<dbReference type="SUPFAM" id="SSF51556">
    <property type="entry name" value="Metallo-dependent hydrolases"/>
    <property type="match status" value="1"/>
</dbReference>
<dbReference type="RefSeq" id="WP_076544014.1">
    <property type="nucleotide sequence ID" value="NZ_FTNC01000003.1"/>
</dbReference>
<dbReference type="InterPro" id="IPR013108">
    <property type="entry name" value="Amidohydro_3"/>
</dbReference>
<dbReference type="Proteomes" id="UP000185669">
    <property type="component" value="Unassembled WGS sequence"/>
</dbReference>